<evidence type="ECO:0000313" key="2">
    <source>
        <dbReference type="Proteomes" id="UP001151532"/>
    </source>
</evidence>
<reference evidence="1" key="2">
    <citation type="journal article" date="2023" name="Int. J. Mol. Sci.">
        <title>De Novo Assembly and Annotation of 11 Diverse Shrub Willow (Salix) Genomes Reveals Novel Gene Organization in Sex-Linked Regions.</title>
        <authorList>
            <person name="Hyden B."/>
            <person name="Feng K."/>
            <person name="Yates T.B."/>
            <person name="Jawdy S."/>
            <person name="Cereghino C."/>
            <person name="Smart L.B."/>
            <person name="Muchero W."/>
        </authorList>
    </citation>
    <scope>NUCLEOTIDE SEQUENCE</scope>
    <source>
        <tissue evidence="1">Shoot tip</tissue>
    </source>
</reference>
<proteinExistence type="predicted"/>
<gene>
    <name evidence="1" type="ORF">OIU79_013488</name>
</gene>
<name>A0A9Q0PNV3_SALPP</name>
<comment type="caution">
    <text evidence="1">The sequence shown here is derived from an EMBL/GenBank/DDBJ whole genome shotgun (WGS) entry which is preliminary data.</text>
</comment>
<evidence type="ECO:0000313" key="1">
    <source>
        <dbReference type="EMBL" id="KAJ6691467.1"/>
    </source>
</evidence>
<accession>A0A9Q0PNV3</accession>
<dbReference type="OrthoDB" id="2012862at2759"/>
<organism evidence="1 2">
    <name type="scientific">Salix purpurea</name>
    <name type="common">Purple osier willow</name>
    <dbReference type="NCBI Taxonomy" id="77065"/>
    <lineage>
        <taxon>Eukaryota</taxon>
        <taxon>Viridiplantae</taxon>
        <taxon>Streptophyta</taxon>
        <taxon>Embryophyta</taxon>
        <taxon>Tracheophyta</taxon>
        <taxon>Spermatophyta</taxon>
        <taxon>Magnoliopsida</taxon>
        <taxon>eudicotyledons</taxon>
        <taxon>Gunneridae</taxon>
        <taxon>Pentapetalae</taxon>
        <taxon>rosids</taxon>
        <taxon>fabids</taxon>
        <taxon>Malpighiales</taxon>
        <taxon>Salicaceae</taxon>
        <taxon>Saliceae</taxon>
        <taxon>Salix</taxon>
    </lineage>
</organism>
<dbReference type="AlphaFoldDB" id="A0A9Q0PNV3"/>
<sequence>MKLETTGCNFTGWILWQHRSSLLSGGRKNVESSLKLDCWSNCGEVHQGVVHLFNNNINAPMQKMLWQFA</sequence>
<reference evidence="1" key="1">
    <citation type="submission" date="2022-11" db="EMBL/GenBank/DDBJ databases">
        <authorList>
            <person name="Hyden B.L."/>
            <person name="Feng K."/>
            <person name="Yates T."/>
            <person name="Jawdy S."/>
            <person name="Smart L.B."/>
            <person name="Muchero W."/>
        </authorList>
    </citation>
    <scope>NUCLEOTIDE SEQUENCE</scope>
    <source>
        <tissue evidence="1">Shoot tip</tissue>
    </source>
</reference>
<keyword evidence="2" id="KW-1185">Reference proteome</keyword>
<dbReference type="Proteomes" id="UP001151532">
    <property type="component" value="Chromosome 9"/>
</dbReference>
<dbReference type="EMBL" id="JAPFFK010000018">
    <property type="protein sequence ID" value="KAJ6691467.1"/>
    <property type="molecule type" value="Genomic_DNA"/>
</dbReference>
<protein>
    <submittedName>
        <fullName evidence="1">Uncharacterized protein</fullName>
    </submittedName>
</protein>